<name>A0A2T7D5U9_9POAL</name>
<evidence type="ECO:0000313" key="3">
    <source>
        <dbReference type="Proteomes" id="UP000244336"/>
    </source>
</evidence>
<protein>
    <submittedName>
        <fullName evidence="2">Uncharacterized protein</fullName>
    </submittedName>
</protein>
<gene>
    <name evidence="2" type="ORF">GQ55_6G121500</name>
</gene>
<dbReference type="EMBL" id="CM009754">
    <property type="protein sequence ID" value="PUZ50967.1"/>
    <property type="molecule type" value="Genomic_DNA"/>
</dbReference>
<proteinExistence type="predicted"/>
<organism evidence="2 3">
    <name type="scientific">Panicum hallii var. hallii</name>
    <dbReference type="NCBI Taxonomy" id="1504633"/>
    <lineage>
        <taxon>Eukaryota</taxon>
        <taxon>Viridiplantae</taxon>
        <taxon>Streptophyta</taxon>
        <taxon>Embryophyta</taxon>
        <taxon>Tracheophyta</taxon>
        <taxon>Spermatophyta</taxon>
        <taxon>Magnoliopsida</taxon>
        <taxon>Liliopsida</taxon>
        <taxon>Poales</taxon>
        <taxon>Poaceae</taxon>
        <taxon>PACMAD clade</taxon>
        <taxon>Panicoideae</taxon>
        <taxon>Panicodae</taxon>
        <taxon>Paniceae</taxon>
        <taxon>Panicinae</taxon>
        <taxon>Panicum</taxon>
        <taxon>Panicum sect. Panicum</taxon>
    </lineage>
</organism>
<evidence type="ECO:0000313" key="2">
    <source>
        <dbReference type="EMBL" id="PUZ50967.1"/>
    </source>
</evidence>
<reference evidence="2 3" key="1">
    <citation type="submission" date="2018-04" db="EMBL/GenBank/DDBJ databases">
        <title>WGS assembly of Panicum hallii var. hallii HAL2.</title>
        <authorList>
            <person name="Lovell J."/>
            <person name="Jenkins J."/>
            <person name="Lowry D."/>
            <person name="Mamidi S."/>
            <person name="Sreedasyam A."/>
            <person name="Weng X."/>
            <person name="Barry K."/>
            <person name="Bonette J."/>
            <person name="Campitelli B."/>
            <person name="Daum C."/>
            <person name="Gordon S."/>
            <person name="Gould B."/>
            <person name="Lipzen A."/>
            <person name="MacQueen A."/>
            <person name="Palacio-Mejia J."/>
            <person name="Plott C."/>
            <person name="Shakirov E."/>
            <person name="Shu S."/>
            <person name="Yoshinaga Y."/>
            <person name="Zane M."/>
            <person name="Rokhsar D."/>
            <person name="Grimwood J."/>
            <person name="Schmutz J."/>
            <person name="Juenger T."/>
        </authorList>
    </citation>
    <scope>NUCLEOTIDE SEQUENCE [LARGE SCALE GENOMIC DNA]</scope>
    <source>
        <strain evidence="3">cv. HAL2</strain>
    </source>
</reference>
<dbReference type="Proteomes" id="UP000244336">
    <property type="component" value="Chromosome 6"/>
</dbReference>
<dbReference type="AlphaFoldDB" id="A0A2T7D5U9"/>
<keyword evidence="3" id="KW-1185">Reference proteome</keyword>
<dbReference type="Gramene" id="PUZ50967">
    <property type="protein sequence ID" value="PUZ50967"/>
    <property type="gene ID" value="GQ55_6G121500"/>
</dbReference>
<sequence>MNEDSILPKCCTYVLLRFTHVGEAAGPKTTRYTNNNMKCTEVEASTPAAENRVNFHEHHAPPGQVS</sequence>
<evidence type="ECO:0000256" key="1">
    <source>
        <dbReference type="SAM" id="MobiDB-lite"/>
    </source>
</evidence>
<accession>A0A2T7D5U9</accession>
<feature type="region of interest" description="Disordered" evidence="1">
    <location>
        <begin position="43"/>
        <end position="66"/>
    </location>
</feature>